<dbReference type="AlphaFoldDB" id="A0A8J6JU44"/>
<keyword evidence="1" id="KW-0175">Coiled coil</keyword>
<gene>
    <name evidence="2" type="ORF">GDO78_019626</name>
</gene>
<reference evidence="2" key="1">
    <citation type="thesis" date="2020" institute="ProQuest LLC" country="789 East Eisenhower Parkway, Ann Arbor, MI, USA">
        <title>Comparative Genomics and Chromosome Evolution.</title>
        <authorList>
            <person name="Mudd A.B."/>
        </authorList>
    </citation>
    <scope>NUCLEOTIDE SEQUENCE</scope>
    <source>
        <strain evidence="2">HN-11 Male</strain>
        <tissue evidence="2">Kidney and liver</tissue>
    </source>
</reference>
<accession>A0A8J6JU44</accession>
<keyword evidence="3" id="KW-1185">Reference proteome</keyword>
<evidence type="ECO:0000313" key="2">
    <source>
        <dbReference type="EMBL" id="KAG9469806.1"/>
    </source>
</evidence>
<feature type="coiled-coil region" evidence="1">
    <location>
        <begin position="60"/>
        <end position="87"/>
    </location>
</feature>
<dbReference type="EMBL" id="WNTK01000425">
    <property type="protein sequence ID" value="KAG9469806.1"/>
    <property type="molecule type" value="Genomic_DNA"/>
</dbReference>
<organism evidence="2 3">
    <name type="scientific">Eleutherodactylus coqui</name>
    <name type="common">Puerto Rican coqui</name>
    <dbReference type="NCBI Taxonomy" id="57060"/>
    <lineage>
        <taxon>Eukaryota</taxon>
        <taxon>Metazoa</taxon>
        <taxon>Chordata</taxon>
        <taxon>Craniata</taxon>
        <taxon>Vertebrata</taxon>
        <taxon>Euteleostomi</taxon>
        <taxon>Amphibia</taxon>
        <taxon>Batrachia</taxon>
        <taxon>Anura</taxon>
        <taxon>Neobatrachia</taxon>
        <taxon>Hyloidea</taxon>
        <taxon>Eleutherodactylidae</taxon>
        <taxon>Eleutherodactylinae</taxon>
        <taxon>Eleutherodactylus</taxon>
        <taxon>Eleutherodactylus</taxon>
    </lineage>
</organism>
<dbReference type="Proteomes" id="UP000770717">
    <property type="component" value="Unassembled WGS sequence"/>
</dbReference>
<comment type="caution">
    <text evidence="2">The sequence shown here is derived from an EMBL/GenBank/DDBJ whole genome shotgun (WGS) entry which is preliminary data.</text>
</comment>
<dbReference type="OrthoDB" id="9909016at2759"/>
<evidence type="ECO:0000313" key="3">
    <source>
        <dbReference type="Proteomes" id="UP000770717"/>
    </source>
</evidence>
<name>A0A8J6JU44_ELECQ</name>
<proteinExistence type="predicted"/>
<protein>
    <submittedName>
        <fullName evidence="2">Uncharacterized protein</fullName>
    </submittedName>
</protein>
<sequence length="123" mass="14087">MESRTSLRGERAAADRTDRSYVRGVGRLISCRVESRVPRVAHGAPATYFAWEWIRAFEQLLEFQEAVDELHVELQRLSRNVREVTEYQVRAFQATKVLCSWMGNIEGLARHRAQLPGAPSSSR</sequence>
<evidence type="ECO:0000256" key="1">
    <source>
        <dbReference type="SAM" id="Coils"/>
    </source>
</evidence>